<feature type="domain" description="Cyanobacterial TRADD-N associated 2 transmembrane" evidence="2">
    <location>
        <begin position="73"/>
        <end position="139"/>
    </location>
</feature>
<feature type="transmembrane region" description="Helical" evidence="1">
    <location>
        <begin position="111"/>
        <end position="133"/>
    </location>
</feature>
<evidence type="ECO:0000259" key="2">
    <source>
        <dbReference type="Pfam" id="PF20712"/>
    </source>
</evidence>
<dbReference type="EMBL" id="MEUM01000040">
    <property type="protein sequence ID" value="OGC43028.1"/>
    <property type="molecule type" value="Genomic_DNA"/>
</dbReference>
<keyword evidence="1" id="KW-0812">Transmembrane</keyword>
<feature type="transmembrane region" description="Helical" evidence="1">
    <location>
        <begin position="6"/>
        <end position="25"/>
    </location>
</feature>
<accession>A0A1F4UDK0</accession>
<protein>
    <recommendedName>
        <fullName evidence="2">Cyanobacterial TRADD-N associated 2 transmembrane domain-containing protein</fullName>
    </recommendedName>
</protein>
<dbReference type="Proteomes" id="UP000177025">
    <property type="component" value="Unassembled WGS sequence"/>
</dbReference>
<proteinExistence type="predicted"/>
<name>A0A1F4UDK0_UNCW3</name>
<reference evidence="3 4" key="1">
    <citation type="journal article" date="2016" name="Nat. Commun.">
        <title>Thousands of microbial genomes shed light on interconnected biogeochemical processes in an aquifer system.</title>
        <authorList>
            <person name="Anantharaman K."/>
            <person name="Brown C.T."/>
            <person name="Hug L.A."/>
            <person name="Sharon I."/>
            <person name="Castelle C.J."/>
            <person name="Probst A.J."/>
            <person name="Thomas B.C."/>
            <person name="Singh A."/>
            <person name="Wilkins M.J."/>
            <person name="Karaoz U."/>
            <person name="Brodie E.L."/>
            <person name="Williams K.H."/>
            <person name="Hubbard S.S."/>
            <person name="Banfield J.F."/>
        </authorList>
    </citation>
    <scope>NUCLEOTIDE SEQUENCE [LARGE SCALE GENOMIC DNA]</scope>
</reference>
<organism evidence="3 4">
    <name type="scientific">candidate division WOR-3 bacterium RBG_13_43_14</name>
    <dbReference type="NCBI Taxonomy" id="1802590"/>
    <lineage>
        <taxon>Bacteria</taxon>
        <taxon>Bacteria division WOR-3</taxon>
    </lineage>
</organism>
<keyword evidence="1" id="KW-1133">Transmembrane helix</keyword>
<evidence type="ECO:0000313" key="3">
    <source>
        <dbReference type="EMBL" id="OGC43028.1"/>
    </source>
</evidence>
<dbReference type="AlphaFoldDB" id="A0A1F4UDK0"/>
<gene>
    <name evidence="3" type="ORF">A2Y85_03090</name>
</gene>
<evidence type="ECO:0000313" key="4">
    <source>
        <dbReference type="Proteomes" id="UP000177025"/>
    </source>
</evidence>
<evidence type="ECO:0000256" key="1">
    <source>
        <dbReference type="SAM" id="Phobius"/>
    </source>
</evidence>
<keyword evidence="1" id="KW-0472">Membrane</keyword>
<dbReference type="InterPro" id="IPR048567">
    <property type="entry name" value="CyanoTRADDas_TM"/>
</dbReference>
<comment type="caution">
    <text evidence="3">The sequence shown here is derived from an EMBL/GenBank/DDBJ whole genome shotgun (WGS) entry which is preliminary data.</text>
</comment>
<sequence length="191" mass="21719">MNVDFVFVIGCAVVLSLLIPVIQYMSRRRFSREQEFVKKEIDSTLKTLHEEPQDAISMMRRNVAELKGYYIITRQQASNAFTSALVACFLGFLIFAAGLLVIYLSPDKSDIIPYSTIAGVVVEVISGLFFWLYSRALKQINIFHKQLDESQQFLTAIQVTANISREKRDEIYEKIINNLISGKGEVKNNSP</sequence>
<feature type="transmembrane region" description="Helical" evidence="1">
    <location>
        <begin position="84"/>
        <end position="105"/>
    </location>
</feature>
<dbReference type="Pfam" id="PF20712">
    <property type="entry name" value="CyanoTRADDas_TM"/>
    <property type="match status" value="1"/>
</dbReference>